<gene>
    <name evidence="2" type="ORF">B879_03473</name>
</gene>
<reference evidence="2 3" key="1">
    <citation type="journal article" date="2012" name="J. Bacteriol.">
        <title>Draft Genome Sequence of Cecembia lonarensis Strain LW9T, Isolated from Lonar Lake, a Haloalkaline Lake in India.</title>
        <authorList>
            <person name="Shivaji S."/>
            <person name="Ara S."/>
            <person name="Singh A."/>
            <person name="Pinnaka A.K."/>
        </authorList>
    </citation>
    <scope>NUCLEOTIDE SEQUENCE [LARGE SCALE GENOMIC DNA]</scope>
    <source>
        <strain evidence="2 3">LW9</strain>
    </source>
</reference>
<organism evidence="2 3">
    <name type="scientific">Cecembia lonarensis (strain CCUG 58316 / KCTC 22772 / LW9)</name>
    <dbReference type="NCBI Taxonomy" id="1225176"/>
    <lineage>
        <taxon>Bacteria</taxon>
        <taxon>Pseudomonadati</taxon>
        <taxon>Bacteroidota</taxon>
        <taxon>Cytophagia</taxon>
        <taxon>Cytophagales</taxon>
        <taxon>Cyclobacteriaceae</taxon>
        <taxon>Cecembia</taxon>
    </lineage>
</organism>
<keyword evidence="3" id="KW-1185">Reference proteome</keyword>
<evidence type="ECO:0000313" key="2">
    <source>
        <dbReference type="EMBL" id="EKB47916.1"/>
    </source>
</evidence>
<dbReference type="Proteomes" id="UP000004478">
    <property type="component" value="Unassembled WGS sequence"/>
</dbReference>
<dbReference type="AlphaFoldDB" id="K1KZI3"/>
<protein>
    <recommendedName>
        <fullName evidence="1">Antitoxin Xre/MbcA/ParS-like toxin-binding domain-containing protein</fullName>
    </recommendedName>
</protein>
<evidence type="ECO:0000313" key="3">
    <source>
        <dbReference type="Proteomes" id="UP000004478"/>
    </source>
</evidence>
<accession>K1KZI3</accession>
<dbReference type="EMBL" id="AMGM01000081">
    <property type="protein sequence ID" value="EKB47916.1"/>
    <property type="molecule type" value="Genomic_DNA"/>
</dbReference>
<dbReference type="Pfam" id="PF09722">
    <property type="entry name" value="Xre_MbcA_ParS_C"/>
    <property type="match status" value="1"/>
</dbReference>
<feature type="domain" description="Antitoxin Xre/MbcA/ParS-like toxin-binding" evidence="1">
    <location>
        <begin position="108"/>
        <end position="156"/>
    </location>
</feature>
<sequence>MFMAKRYILPKNYASTSDVSGFFPSLEEQYFFVPPLSTVEEPSLLEKPFHLSETKVLFDYLQFSQAEVAEVLEVDPSTLVRWKKEDRLLSRLLTKAIKDMDKIIAKGVRIFGTEALFQDWLHTPIEALGHQKPIVLMRSPYGVEQVDEALEAISWGNFL</sequence>
<name>K1KZI3_CECL9</name>
<comment type="caution">
    <text evidence="2">The sequence shown here is derived from an EMBL/GenBank/DDBJ whole genome shotgun (WGS) entry which is preliminary data.</text>
</comment>
<evidence type="ECO:0000259" key="1">
    <source>
        <dbReference type="Pfam" id="PF09722"/>
    </source>
</evidence>
<dbReference type="InterPro" id="IPR024467">
    <property type="entry name" value="Xre/MbcA/ParS-like_toxin-bd"/>
</dbReference>
<proteinExistence type="predicted"/>